<dbReference type="EMBL" id="FXTZ01000001">
    <property type="protein sequence ID" value="SMP04208.1"/>
    <property type="molecule type" value="Genomic_DNA"/>
</dbReference>
<keyword evidence="2" id="KW-1185">Reference proteome</keyword>
<accession>A0ABY1N9P9</accession>
<sequence>MATITNSTFSQLVKESNSHLKDDVKIDFDFFLNHVYENKKIFFVFNFYERRRLFTARCLLEDEKKFISSYYNKLEVKPDKKEFVYSRGGSFKYHLFDDCISISSDYVDFAIPDEIKREGGSYIEIFRKWFEEKKFKELYFETKNKDLVNRNIVSEFNKTFPLDIFCNQINPNYNFIRERVNTGTVKVEYRFSKSEFYEKINNLLTKRDKLLKNSDLRKQLALCDFLLYKDESSINSYLNQKFKYDLIDNYGLENLKIFWQRHKEIKNEIYYLLIENYKWTYNFKEKSYDEIDLNELGFVCCKYCESKAFNQPHLLSQKS</sequence>
<protein>
    <submittedName>
        <fullName evidence="1">Uncharacterized protein</fullName>
    </submittedName>
</protein>
<dbReference type="RefSeq" id="WP_283420683.1">
    <property type="nucleotide sequence ID" value="NZ_FXTZ01000001.1"/>
</dbReference>
<evidence type="ECO:0000313" key="2">
    <source>
        <dbReference type="Proteomes" id="UP001157960"/>
    </source>
</evidence>
<reference evidence="1 2" key="1">
    <citation type="submission" date="2017-05" db="EMBL/GenBank/DDBJ databases">
        <authorList>
            <person name="Varghese N."/>
            <person name="Submissions S."/>
        </authorList>
    </citation>
    <scope>NUCLEOTIDE SEQUENCE [LARGE SCALE GENOMIC DNA]</scope>
    <source>
        <strain evidence="1 2">DSM 28214</strain>
    </source>
</reference>
<organism evidence="1 2">
    <name type="scientific">Chryseobacterium profundimaris</name>
    <dbReference type="NCBI Taxonomy" id="1387275"/>
    <lineage>
        <taxon>Bacteria</taxon>
        <taxon>Pseudomonadati</taxon>
        <taxon>Bacteroidota</taxon>
        <taxon>Flavobacteriia</taxon>
        <taxon>Flavobacteriales</taxon>
        <taxon>Weeksellaceae</taxon>
        <taxon>Chryseobacterium group</taxon>
        <taxon>Chryseobacterium</taxon>
    </lineage>
</organism>
<proteinExistence type="predicted"/>
<name>A0ABY1N9P9_9FLAO</name>
<gene>
    <name evidence="1" type="ORF">SAMN06264346_101289</name>
</gene>
<dbReference type="Proteomes" id="UP001157960">
    <property type="component" value="Unassembled WGS sequence"/>
</dbReference>
<evidence type="ECO:0000313" key="1">
    <source>
        <dbReference type="EMBL" id="SMP04208.1"/>
    </source>
</evidence>
<comment type="caution">
    <text evidence="1">The sequence shown here is derived from an EMBL/GenBank/DDBJ whole genome shotgun (WGS) entry which is preliminary data.</text>
</comment>